<dbReference type="PROSITE" id="PS51257">
    <property type="entry name" value="PROKAR_LIPOPROTEIN"/>
    <property type="match status" value="1"/>
</dbReference>
<reference evidence="2" key="3">
    <citation type="journal article" date="2021" name="bioRxiv">
        <title>Bilateral symmetry of linear streptomycete chromosomes.</title>
        <authorList>
            <person name="Algora-Gallardo L."/>
            <person name="Schniete J.K."/>
            <person name="Mark D.R."/>
            <person name="Hunter I.S."/>
            <person name="Herron P.R."/>
        </authorList>
    </citation>
    <scope>NUCLEOTIDE SEQUENCE</scope>
    <source>
        <strain evidence="2">ATCC 10970</strain>
    </source>
</reference>
<accession>A0A8A1V1U3</accession>
<sequence>MRSPSGPVLLLGAAGVLSCAIVVTGYANGGPAPAAQGSPHPAHAAPSPGASGPPASLARIAAALGCRAEVIVDAQELREGGCTTGAGTFRMLTFSSDAKKRAWLTEAQAYGGTYLVGTRWSVTGPSRSALAPLRAELGGAVESGGGHGRSSRHDHAP</sequence>
<evidence type="ECO:0000313" key="2">
    <source>
        <dbReference type="EMBL" id="QST84882.1"/>
    </source>
</evidence>
<dbReference type="AlphaFoldDB" id="A0A8A1V1U3"/>
<protein>
    <recommendedName>
        <fullName evidence="4">Lipoprotein</fullName>
    </recommendedName>
</protein>
<dbReference type="GeneID" id="66859538"/>
<gene>
    <name evidence="2" type="ORF">SRIM_036180</name>
</gene>
<dbReference type="EMBL" id="CP048261">
    <property type="protein sequence ID" value="QST84882.1"/>
    <property type="molecule type" value="Genomic_DNA"/>
</dbReference>
<dbReference type="RefSeq" id="WP_043976723.1">
    <property type="nucleotide sequence ID" value="NZ_CP048261.1"/>
</dbReference>
<evidence type="ECO:0008006" key="4">
    <source>
        <dbReference type="Google" id="ProtNLM"/>
    </source>
</evidence>
<name>A0A8A1V1U3_STRR1</name>
<feature type="region of interest" description="Disordered" evidence="1">
    <location>
        <begin position="32"/>
        <end position="53"/>
    </location>
</feature>
<proteinExistence type="predicted"/>
<evidence type="ECO:0000256" key="1">
    <source>
        <dbReference type="SAM" id="MobiDB-lite"/>
    </source>
</evidence>
<reference evidence="2" key="2">
    <citation type="submission" date="2020-01" db="EMBL/GenBank/DDBJ databases">
        <authorList>
            <person name="Algora L."/>
            <person name="Schniete J.K."/>
            <person name="MacFadyen A."/>
            <person name="Hoskisson P.A."/>
            <person name="Hunter I.S."/>
            <person name="Herron P.R."/>
        </authorList>
    </citation>
    <scope>NUCLEOTIDE SEQUENCE</scope>
    <source>
        <strain evidence="2">ATCC 10970</strain>
    </source>
</reference>
<evidence type="ECO:0000313" key="3">
    <source>
        <dbReference type="Proteomes" id="UP000011074"/>
    </source>
</evidence>
<dbReference type="Proteomes" id="UP000011074">
    <property type="component" value="Chromosome"/>
</dbReference>
<reference evidence="2" key="1">
    <citation type="submission" date="2012-12" db="EMBL/GenBank/DDBJ databases">
        <authorList>
            <person name="Pethick F.E."/>
            <person name="MacFadyen A.C."/>
            <person name="Tang Z."/>
            <person name="Sangal V."/>
            <person name="Tze-Tze L."/>
            <person name="Chu J."/>
            <person name="Guo M."/>
            <person name="Kirby R."/>
            <person name="Hoskisson P.A."/>
            <person name="Herron P.R."/>
            <person name="Hunter I.S."/>
        </authorList>
    </citation>
    <scope>NUCLEOTIDE SEQUENCE</scope>
    <source>
        <strain evidence="2">ATCC 10970</strain>
    </source>
</reference>
<organism evidence="2 3">
    <name type="scientific">Streptomyces rimosus subsp. rimosus (strain ATCC 10970 / DSM 40260 / JCM 4667 / NRRL 2234)</name>
    <dbReference type="NCBI Taxonomy" id="1265868"/>
    <lineage>
        <taxon>Bacteria</taxon>
        <taxon>Bacillati</taxon>
        <taxon>Actinomycetota</taxon>
        <taxon>Actinomycetes</taxon>
        <taxon>Kitasatosporales</taxon>
        <taxon>Streptomycetaceae</taxon>
        <taxon>Streptomyces</taxon>
    </lineage>
</organism>